<dbReference type="SUPFAM" id="SSF51306">
    <property type="entry name" value="LexA/Signal peptidase"/>
    <property type="match status" value="1"/>
</dbReference>
<keyword evidence="2" id="KW-0238">DNA-binding</keyword>
<dbReference type="Gene3D" id="1.10.260.40">
    <property type="entry name" value="lambda repressor-like DNA-binding domains"/>
    <property type="match status" value="1"/>
</dbReference>
<evidence type="ECO:0000256" key="2">
    <source>
        <dbReference type="ARBA" id="ARBA00023125"/>
    </source>
</evidence>
<dbReference type="InterPro" id="IPR015927">
    <property type="entry name" value="Peptidase_S24_S26A/B/C"/>
</dbReference>
<keyword evidence="3" id="KW-0804">Transcription</keyword>
<dbReference type="InterPro" id="IPR001387">
    <property type="entry name" value="Cro/C1-type_HTH"/>
</dbReference>
<gene>
    <name evidence="5" type="ORF">IAB89_02030</name>
</gene>
<dbReference type="PANTHER" id="PTHR40661">
    <property type="match status" value="1"/>
</dbReference>
<organism evidence="5 6">
    <name type="scientific">Candidatus Caccousia avicola</name>
    <dbReference type="NCBI Taxonomy" id="2840721"/>
    <lineage>
        <taxon>Bacteria</taxon>
        <taxon>Bacillati</taxon>
        <taxon>Bacillota</taxon>
        <taxon>Clostridia</taxon>
        <taxon>Eubacteriales</taxon>
        <taxon>Oscillospiraceae</taxon>
        <taxon>Oscillospiraceae incertae sedis</taxon>
        <taxon>Candidatus Caccousia</taxon>
    </lineage>
</organism>
<dbReference type="Gene3D" id="2.10.109.10">
    <property type="entry name" value="Umud Fragment, subunit A"/>
    <property type="match status" value="1"/>
</dbReference>
<evidence type="ECO:0000256" key="3">
    <source>
        <dbReference type="ARBA" id="ARBA00023163"/>
    </source>
</evidence>
<name>A0A9D1DDS0_9FIRM</name>
<accession>A0A9D1DDS0</accession>
<comment type="caution">
    <text evidence="5">The sequence shown here is derived from an EMBL/GenBank/DDBJ whole genome shotgun (WGS) entry which is preliminary data.</text>
</comment>
<dbReference type="Proteomes" id="UP000824242">
    <property type="component" value="Unassembled WGS sequence"/>
</dbReference>
<evidence type="ECO:0000256" key="1">
    <source>
        <dbReference type="ARBA" id="ARBA00023015"/>
    </source>
</evidence>
<dbReference type="CDD" id="cd06529">
    <property type="entry name" value="S24_LexA-like"/>
    <property type="match status" value="1"/>
</dbReference>
<protein>
    <submittedName>
        <fullName evidence="5">Helix-turn-helix domain-containing protein</fullName>
    </submittedName>
</protein>
<evidence type="ECO:0000259" key="4">
    <source>
        <dbReference type="PROSITE" id="PS50943"/>
    </source>
</evidence>
<reference evidence="5" key="2">
    <citation type="journal article" date="2021" name="PeerJ">
        <title>Extensive microbial diversity within the chicken gut microbiome revealed by metagenomics and culture.</title>
        <authorList>
            <person name="Gilroy R."/>
            <person name="Ravi A."/>
            <person name="Getino M."/>
            <person name="Pursley I."/>
            <person name="Horton D.L."/>
            <person name="Alikhan N.F."/>
            <person name="Baker D."/>
            <person name="Gharbi K."/>
            <person name="Hall N."/>
            <person name="Watson M."/>
            <person name="Adriaenssens E.M."/>
            <person name="Foster-Nyarko E."/>
            <person name="Jarju S."/>
            <person name="Secka A."/>
            <person name="Antonio M."/>
            <person name="Oren A."/>
            <person name="Chaudhuri R.R."/>
            <person name="La Ragione R."/>
            <person name="Hildebrand F."/>
            <person name="Pallen M.J."/>
        </authorList>
    </citation>
    <scope>NUCLEOTIDE SEQUENCE</scope>
    <source>
        <strain evidence="5">ChiSxjej1B13-7958</strain>
    </source>
</reference>
<dbReference type="SMART" id="SM00530">
    <property type="entry name" value="HTH_XRE"/>
    <property type="match status" value="1"/>
</dbReference>
<feature type="domain" description="HTH cro/C1-type" evidence="4">
    <location>
        <begin position="36"/>
        <end position="90"/>
    </location>
</feature>
<proteinExistence type="predicted"/>
<dbReference type="InterPro" id="IPR036286">
    <property type="entry name" value="LexA/Signal_pep-like_sf"/>
</dbReference>
<dbReference type="Pfam" id="PF00717">
    <property type="entry name" value="Peptidase_S24"/>
    <property type="match status" value="1"/>
</dbReference>
<dbReference type="PROSITE" id="PS50943">
    <property type="entry name" value="HTH_CROC1"/>
    <property type="match status" value="1"/>
</dbReference>
<dbReference type="SUPFAM" id="SSF47413">
    <property type="entry name" value="lambda repressor-like DNA-binding domains"/>
    <property type="match status" value="1"/>
</dbReference>
<dbReference type="Pfam" id="PF01381">
    <property type="entry name" value="HTH_3"/>
    <property type="match status" value="1"/>
</dbReference>
<sequence length="289" mass="32388">MKPTDNSFPAGNVTSLAERKAAKLAYFNREKYGSIIRAARLKKGINQPELARILNTSKNYVSNWEVGKARPDLNMIPGLCEALGISLNTFFGQAVFTEELTSEDRRVLSNYHYLSQQNRQVIDQLMATMLDVQARNLRKYVQENFQRVWYDDLKTSAGTGNPLDEGGHGVYIYLRADRNVCRADAVITVSGDSMEPDLHDGDDILVQYADAISPGEVGVFVADGEGFVKEYQPDGLHSHNSKYPVLHFNDDDNVRCIGRVIGIVPIDARPTEMEQAELDDLQHEAAQRH</sequence>
<dbReference type="GO" id="GO:0003677">
    <property type="term" value="F:DNA binding"/>
    <property type="evidence" value="ECO:0007669"/>
    <property type="project" value="UniProtKB-KW"/>
</dbReference>
<dbReference type="InterPro" id="IPR039418">
    <property type="entry name" value="LexA-like"/>
</dbReference>
<dbReference type="AlphaFoldDB" id="A0A9D1DDS0"/>
<evidence type="ECO:0000313" key="5">
    <source>
        <dbReference type="EMBL" id="HIR46427.1"/>
    </source>
</evidence>
<dbReference type="EMBL" id="DVGZ01000022">
    <property type="protein sequence ID" value="HIR46427.1"/>
    <property type="molecule type" value="Genomic_DNA"/>
</dbReference>
<reference evidence="5" key="1">
    <citation type="submission" date="2020-10" db="EMBL/GenBank/DDBJ databases">
        <authorList>
            <person name="Gilroy R."/>
        </authorList>
    </citation>
    <scope>NUCLEOTIDE SEQUENCE</scope>
    <source>
        <strain evidence="5">ChiSxjej1B13-7958</strain>
    </source>
</reference>
<dbReference type="CDD" id="cd00093">
    <property type="entry name" value="HTH_XRE"/>
    <property type="match status" value="1"/>
</dbReference>
<keyword evidence="1" id="KW-0805">Transcription regulation</keyword>
<dbReference type="InterPro" id="IPR010982">
    <property type="entry name" value="Lambda_DNA-bd_dom_sf"/>
</dbReference>
<dbReference type="PANTHER" id="PTHR40661:SF1">
    <property type="entry name" value="HTH CRO_C1-TYPE DOMAIN-CONTAINING PROTEIN"/>
    <property type="match status" value="1"/>
</dbReference>
<evidence type="ECO:0000313" key="6">
    <source>
        <dbReference type="Proteomes" id="UP000824242"/>
    </source>
</evidence>